<gene>
    <name evidence="1" type="ORF">LZC95_34345</name>
</gene>
<name>A0ABZ2JYI7_9BACT</name>
<protein>
    <submittedName>
        <fullName evidence="1">Uncharacterized protein</fullName>
    </submittedName>
</protein>
<evidence type="ECO:0000313" key="1">
    <source>
        <dbReference type="EMBL" id="WXA91526.1"/>
    </source>
</evidence>
<organism evidence="1 2">
    <name type="scientific">Pendulispora brunnea</name>
    <dbReference type="NCBI Taxonomy" id="2905690"/>
    <lineage>
        <taxon>Bacteria</taxon>
        <taxon>Pseudomonadati</taxon>
        <taxon>Myxococcota</taxon>
        <taxon>Myxococcia</taxon>
        <taxon>Myxococcales</taxon>
        <taxon>Sorangiineae</taxon>
        <taxon>Pendulisporaceae</taxon>
        <taxon>Pendulispora</taxon>
    </lineage>
</organism>
<proteinExistence type="predicted"/>
<evidence type="ECO:0000313" key="2">
    <source>
        <dbReference type="Proteomes" id="UP001379533"/>
    </source>
</evidence>
<sequence>MNSRERWTSVHAGALGAFFLLVTLGFPTGCSSRPDPDSIGIDACDGYISVYQDCLRRMGISGRPLYARLGAARTSMMVAASTGEAARAALQVRCIEATNQLAQSCP</sequence>
<keyword evidence="2" id="KW-1185">Reference proteome</keyword>
<dbReference type="Proteomes" id="UP001379533">
    <property type="component" value="Chromosome"/>
</dbReference>
<dbReference type="RefSeq" id="WP_394842146.1">
    <property type="nucleotide sequence ID" value="NZ_CP089982.1"/>
</dbReference>
<accession>A0ABZ2JYI7</accession>
<reference evidence="1 2" key="1">
    <citation type="submission" date="2021-12" db="EMBL/GenBank/DDBJ databases">
        <title>Discovery of the Pendulisporaceae a myxobacterial family with distinct sporulation behavior and unique specialized metabolism.</title>
        <authorList>
            <person name="Garcia R."/>
            <person name="Popoff A."/>
            <person name="Bader C.D."/>
            <person name="Loehr J."/>
            <person name="Walesch S."/>
            <person name="Walt C."/>
            <person name="Boldt J."/>
            <person name="Bunk B."/>
            <person name="Haeckl F.J.F.P.J."/>
            <person name="Gunesch A.P."/>
            <person name="Birkelbach J."/>
            <person name="Nuebel U."/>
            <person name="Pietschmann T."/>
            <person name="Bach T."/>
            <person name="Mueller R."/>
        </authorList>
    </citation>
    <scope>NUCLEOTIDE SEQUENCE [LARGE SCALE GENOMIC DNA]</scope>
    <source>
        <strain evidence="1 2">MSr12523</strain>
    </source>
</reference>
<dbReference type="EMBL" id="CP089982">
    <property type="protein sequence ID" value="WXA91526.1"/>
    <property type="molecule type" value="Genomic_DNA"/>
</dbReference>